<comment type="caution">
    <text evidence="7">The sequence shown here is derived from an EMBL/GenBank/DDBJ whole genome shotgun (WGS) entry which is preliminary data.</text>
</comment>
<dbReference type="SMART" id="SM00354">
    <property type="entry name" value="HTH_LACI"/>
    <property type="match status" value="1"/>
</dbReference>
<dbReference type="InterPro" id="IPR000843">
    <property type="entry name" value="HTH_LacI"/>
</dbReference>
<feature type="region of interest" description="Disordered" evidence="5">
    <location>
        <begin position="316"/>
        <end position="351"/>
    </location>
</feature>
<evidence type="ECO:0000313" key="7">
    <source>
        <dbReference type="EMBL" id="MCS5715472.1"/>
    </source>
</evidence>
<evidence type="ECO:0000256" key="1">
    <source>
        <dbReference type="ARBA" id="ARBA00022491"/>
    </source>
</evidence>
<organism evidence="7 8">
    <name type="scientific">Herbiconiux gentiana</name>
    <dbReference type="NCBI Taxonomy" id="2970912"/>
    <lineage>
        <taxon>Bacteria</taxon>
        <taxon>Bacillati</taxon>
        <taxon>Actinomycetota</taxon>
        <taxon>Actinomycetes</taxon>
        <taxon>Micrococcales</taxon>
        <taxon>Microbacteriaceae</taxon>
        <taxon>Herbiconiux</taxon>
    </lineage>
</organism>
<name>A0ABT2GIP9_9MICO</name>
<evidence type="ECO:0000256" key="2">
    <source>
        <dbReference type="ARBA" id="ARBA00023015"/>
    </source>
</evidence>
<accession>A0ABT2GIP9</accession>
<dbReference type="Gene3D" id="3.40.50.2300">
    <property type="match status" value="2"/>
</dbReference>
<evidence type="ECO:0000259" key="6">
    <source>
        <dbReference type="PROSITE" id="PS50932"/>
    </source>
</evidence>
<dbReference type="PANTHER" id="PTHR30146">
    <property type="entry name" value="LACI-RELATED TRANSCRIPTIONAL REPRESSOR"/>
    <property type="match status" value="1"/>
</dbReference>
<dbReference type="CDD" id="cd06267">
    <property type="entry name" value="PBP1_LacI_sugar_binding-like"/>
    <property type="match status" value="1"/>
</dbReference>
<dbReference type="InterPro" id="IPR028082">
    <property type="entry name" value="Peripla_BP_I"/>
</dbReference>
<dbReference type="SUPFAM" id="SSF53822">
    <property type="entry name" value="Periplasmic binding protein-like I"/>
    <property type="match status" value="1"/>
</dbReference>
<evidence type="ECO:0000256" key="4">
    <source>
        <dbReference type="ARBA" id="ARBA00023163"/>
    </source>
</evidence>
<dbReference type="PANTHER" id="PTHR30146:SF148">
    <property type="entry name" value="HTH-TYPE TRANSCRIPTIONAL REPRESSOR PURR-RELATED"/>
    <property type="match status" value="1"/>
</dbReference>
<keyword evidence="2" id="KW-0805">Transcription regulation</keyword>
<feature type="domain" description="HTH lacI-type" evidence="6">
    <location>
        <begin position="6"/>
        <end position="60"/>
    </location>
</feature>
<evidence type="ECO:0000256" key="3">
    <source>
        <dbReference type="ARBA" id="ARBA00023125"/>
    </source>
</evidence>
<keyword evidence="4" id="KW-0804">Transcription</keyword>
<keyword evidence="3" id="KW-0238">DNA-binding</keyword>
<reference evidence="7" key="1">
    <citation type="submission" date="2022-08" db="EMBL/GenBank/DDBJ databases">
        <authorList>
            <person name="Deng Y."/>
            <person name="Han X.-F."/>
            <person name="Zhang Y.-Q."/>
        </authorList>
    </citation>
    <scope>NUCLEOTIDE SEQUENCE</scope>
    <source>
        <strain evidence="7">CPCC 205716</strain>
    </source>
</reference>
<dbReference type="InterPro" id="IPR046335">
    <property type="entry name" value="LacI/GalR-like_sensor"/>
</dbReference>
<keyword evidence="1" id="KW-0678">Repressor</keyword>
<evidence type="ECO:0000256" key="5">
    <source>
        <dbReference type="SAM" id="MobiDB-lite"/>
    </source>
</evidence>
<gene>
    <name evidence="7" type="ORF">NVV95_13055</name>
</gene>
<dbReference type="Gene3D" id="1.10.260.40">
    <property type="entry name" value="lambda repressor-like DNA-binding domains"/>
    <property type="match status" value="1"/>
</dbReference>
<dbReference type="EMBL" id="JANTEZ010000005">
    <property type="protein sequence ID" value="MCS5715472.1"/>
    <property type="molecule type" value="Genomic_DNA"/>
</dbReference>
<sequence>MQTPEPTLADVAARAGVSVATASRALTGARPVSDTLHRKVRDASRELGYRRNAVASALRLQRTETVGLVLPRYTTGFLSALIESVSDGLERNDLSLVLRYSEPDALHDVGNVESLMARRVDGIIICPSSLEASQESIEAAGPVPIVQVGRFVITDRSDSVGLDEDRATQMLMAHLVERSARRVLVVGLDPDAPADARRIRALRGAAEGAADVDVAPFTAAVLDGGIRAAERLVAAGPGALPDAIVCANDDVASGVLAVLRMRGIAVPGRVQVASLLDLSPGREDLTVTTLRHPWPEMGREAVRLLLDAQQSRREPGAERIARRVSLAPQLVPGHSTRDRTVPTAPDSKETP</sequence>
<keyword evidence="8" id="KW-1185">Reference proteome</keyword>
<dbReference type="Pfam" id="PF00356">
    <property type="entry name" value="LacI"/>
    <property type="match status" value="1"/>
</dbReference>
<dbReference type="InterPro" id="IPR010982">
    <property type="entry name" value="Lambda_DNA-bd_dom_sf"/>
</dbReference>
<evidence type="ECO:0000313" key="8">
    <source>
        <dbReference type="Proteomes" id="UP001165580"/>
    </source>
</evidence>
<dbReference type="PROSITE" id="PS00356">
    <property type="entry name" value="HTH_LACI_1"/>
    <property type="match status" value="1"/>
</dbReference>
<dbReference type="RefSeq" id="WP_259486988.1">
    <property type="nucleotide sequence ID" value="NZ_JANTEZ010000005.1"/>
</dbReference>
<dbReference type="SUPFAM" id="SSF47413">
    <property type="entry name" value="lambda repressor-like DNA-binding domains"/>
    <property type="match status" value="1"/>
</dbReference>
<protein>
    <submittedName>
        <fullName evidence="7">LacI family transcriptional regulator</fullName>
    </submittedName>
</protein>
<dbReference type="Proteomes" id="UP001165580">
    <property type="component" value="Unassembled WGS sequence"/>
</dbReference>
<dbReference type="PROSITE" id="PS50932">
    <property type="entry name" value="HTH_LACI_2"/>
    <property type="match status" value="1"/>
</dbReference>
<dbReference type="CDD" id="cd01392">
    <property type="entry name" value="HTH_LacI"/>
    <property type="match status" value="1"/>
</dbReference>
<proteinExistence type="predicted"/>
<feature type="compositionally biased region" description="Basic and acidic residues" evidence="5">
    <location>
        <begin position="335"/>
        <end position="351"/>
    </location>
</feature>
<dbReference type="Pfam" id="PF13377">
    <property type="entry name" value="Peripla_BP_3"/>
    <property type="match status" value="1"/>
</dbReference>